<dbReference type="InterPro" id="IPR029063">
    <property type="entry name" value="SAM-dependent_MTases_sf"/>
</dbReference>
<reference evidence="1 2" key="1">
    <citation type="submission" date="2019-02" db="EMBL/GenBank/DDBJ databases">
        <title>Deep-cultivation of Planctomycetes and their phenomic and genomic characterization uncovers novel biology.</title>
        <authorList>
            <person name="Wiegand S."/>
            <person name="Jogler M."/>
            <person name="Boedeker C."/>
            <person name="Pinto D."/>
            <person name="Vollmers J."/>
            <person name="Rivas-Marin E."/>
            <person name="Kohn T."/>
            <person name="Peeters S.H."/>
            <person name="Heuer A."/>
            <person name="Rast P."/>
            <person name="Oberbeckmann S."/>
            <person name="Bunk B."/>
            <person name="Jeske O."/>
            <person name="Meyerdierks A."/>
            <person name="Storesund J.E."/>
            <person name="Kallscheuer N."/>
            <person name="Luecker S."/>
            <person name="Lage O.M."/>
            <person name="Pohl T."/>
            <person name="Merkel B.J."/>
            <person name="Hornburger P."/>
            <person name="Mueller R.-W."/>
            <person name="Bruemmer F."/>
            <person name="Labrenz M."/>
            <person name="Spormann A.M."/>
            <person name="Op Den Camp H."/>
            <person name="Overmann J."/>
            <person name="Amann R."/>
            <person name="Jetten M.S.M."/>
            <person name="Mascher T."/>
            <person name="Medema M.H."/>
            <person name="Devos D.P."/>
            <person name="Kaster A.-K."/>
            <person name="Ovreas L."/>
            <person name="Rohde M."/>
            <person name="Galperin M.Y."/>
            <person name="Jogler C."/>
        </authorList>
    </citation>
    <scope>NUCLEOTIDE SEQUENCE [LARGE SCALE GENOMIC DNA]</scope>
    <source>
        <strain evidence="1 2">Pan54</strain>
    </source>
</reference>
<keyword evidence="2" id="KW-1185">Reference proteome</keyword>
<dbReference type="OrthoDB" id="9760689at2"/>
<comment type="caution">
    <text evidence="1">The sequence shown here is derived from an EMBL/GenBank/DDBJ whole genome shotgun (WGS) entry which is preliminary data.</text>
</comment>
<name>A0A5C5XGG0_9PLAN</name>
<dbReference type="Proteomes" id="UP000316095">
    <property type="component" value="Unassembled WGS sequence"/>
</dbReference>
<protein>
    <recommendedName>
        <fullName evidence="3">Methyltransferase domain protein</fullName>
    </recommendedName>
</protein>
<accession>A0A5C5XGG0</accession>
<dbReference type="EMBL" id="SJPG01000001">
    <property type="protein sequence ID" value="TWT61769.1"/>
    <property type="molecule type" value="Genomic_DNA"/>
</dbReference>
<evidence type="ECO:0000313" key="1">
    <source>
        <dbReference type="EMBL" id="TWT61769.1"/>
    </source>
</evidence>
<organism evidence="1 2">
    <name type="scientific">Rubinisphaera italica</name>
    <dbReference type="NCBI Taxonomy" id="2527969"/>
    <lineage>
        <taxon>Bacteria</taxon>
        <taxon>Pseudomonadati</taxon>
        <taxon>Planctomycetota</taxon>
        <taxon>Planctomycetia</taxon>
        <taxon>Planctomycetales</taxon>
        <taxon>Planctomycetaceae</taxon>
        <taxon>Rubinisphaera</taxon>
    </lineage>
</organism>
<sequence>MENGVRFLGMGVPKETFEQAGRQQFIELLAAGLLPESRVLEFGCGCLRIGYWLIRFLDPECFYGIEPAKNRVDHGQEYLFSPAMLAEKKPQFDYNAVFDSSMFQ</sequence>
<evidence type="ECO:0000313" key="2">
    <source>
        <dbReference type="Proteomes" id="UP000316095"/>
    </source>
</evidence>
<evidence type="ECO:0008006" key="3">
    <source>
        <dbReference type="Google" id="ProtNLM"/>
    </source>
</evidence>
<gene>
    <name evidence="1" type="ORF">Pan54_25060</name>
</gene>
<proteinExistence type="predicted"/>
<dbReference type="RefSeq" id="WP_146503715.1">
    <property type="nucleotide sequence ID" value="NZ_SJPG01000001.1"/>
</dbReference>
<dbReference type="SUPFAM" id="SSF53335">
    <property type="entry name" value="S-adenosyl-L-methionine-dependent methyltransferases"/>
    <property type="match status" value="1"/>
</dbReference>
<dbReference type="AlphaFoldDB" id="A0A5C5XGG0"/>